<name>A0ACA9QPY4_9GLOM</name>
<keyword evidence="2" id="KW-1185">Reference proteome</keyword>
<feature type="non-terminal residue" evidence="1">
    <location>
        <position position="1"/>
    </location>
</feature>
<evidence type="ECO:0000313" key="1">
    <source>
        <dbReference type="EMBL" id="CAG8761823.1"/>
    </source>
</evidence>
<proteinExistence type="predicted"/>
<evidence type="ECO:0000313" key="2">
    <source>
        <dbReference type="Proteomes" id="UP000789366"/>
    </source>
</evidence>
<feature type="non-terminal residue" evidence="1">
    <location>
        <position position="56"/>
    </location>
</feature>
<comment type="caution">
    <text evidence="1">The sequence shown here is derived from an EMBL/GenBank/DDBJ whole genome shotgun (WGS) entry which is preliminary data.</text>
</comment>
<protein>
    <submittedName>
        <fullName evidence="1">9570_t:CDS:1</fullName>
    </submittedName>
</protein>
<reference evidence="1" key="1">
    <citation type="submission" date="2021-06" db="EMBL/GenBank/DDBJ databases">
        <authorList>
            <person name="Kallberg Y."/>
            <person name="Tangrot J."/>
            <person name="Rosling A."/>
        </authorList>
    </citation>
    <scope>NUCLEOTIDE SEQUENCE</scope>
    <source>
        <strain evidence="1">28 12/20/2015</strain>
    </source>
</reference>
<sequence length="56" mass="6623">ENKIETTDNSQKEKLVLKKVSYKNFASWDKQVKIEIERTKALSIQSYKKDKTDMSK</sequence>
<gene>
    <name evidence="1" type="ORF">SPELUC_LOCUS15182</name>
</gene>
<dbReference type="Proteomes" id="UP000789366">
    <property type="component" value="Unassembled WGS sequence"/>
</dbReference>
<accession>A0ACA9QPY4</accession>
<dbReference type="EMBL" id="CAJVPW010048783">
    <property type="protein sequence ID" value="CAG8761823.1"/>
    <property type="molecule type" value="Genomic_DNA"/>
</dbReference>
<organism evidence="1 2">
    <name type="scientific">Cetraspora pellucida</name>
    <dbReference type="NCBI Taxonomy" id="1433469"/>
    <lineage>
        <taxon>Eukaryota</taxon>
        <taxon>Fungi</taxon>
        <taxon>Fungi incertae sedis</taxon>
        <taxon>Mucoromycota</taxon>
        <taxon>Glomeromycotina</taxon>
        <taxon>Glomeromycetes</taxon>
        <taxon>Diversisporales</taxon>
        <taxon>Gigasporaceae</taxon>
        <taxon>Cetraspora</taxon>
    </lineage>
</organism>